<dbReference type="InterPro" id="IPR011701">
    <property type="entry name" value="MFS"/>
</dbReference>
<dbReference type="PROSITE" id="PS50850">
    <property type="entry name" value="MFS"/>
    <property type="match status" value="1"/>
</dbReference>
<protein>
    <recommendedName>
        <fullName evidence="8">Major facilitator superfamily (MFS) profile domain-containing protein</fullName>
    </recommendedName>
</protein>
<dbReference type="KEGG" id="ttt:THITE_125655"/>
<organism evidence="9 10">
    <name type="scientific">Thermothielavioides terrestris (strain ATCC 38088 / NRRL 8126)</name>
    <name type="common">Thielavia terrestris</name>
    <dbReference type="NCBI Taxonomy" id="578455"/>
    <lineage>
        <taxon>Eukaryota</taxon>
        <taxon>Fungi</taxon>
        <taxon>Dikarya</taxon>
        <taxon>Ascomycota</taxon>
        <taxon>Pezizomycotina</taxon>
        <taxon>Sordariomycetes</taxon>
        <taxon>Sordariomycetidae</taxon>
        <taxon>Sordariales</taxon>
        <taxon>Chaetomiaceae</taxon>
        <taxon>Thermothielavioides</taxon>
        <taxon>Thermothielavioides terrestris</taxon>
    </lineage>
</organism>
<keyword evidence="5 7" id="KW-0472">Membrane</keyword>
<feature type="transmembrane region" description="Helical" evidence="7">
    <location>
        <begin position="118"/>
        <end position="137"/>
    </location>
</feature>
<feature type="transmembrane region" description="Helical" evidence="7">
    <location>
        <begin position="88"/>
        <end position="106"/>
    </location>
</feature>
<evidence type="ECO:0000256" key="7">
    <source>
        <dbReference type="SAM" id="Phobius"/>
    </source>
</evidence>
<keyword evidence="3 7" id="KW-0812">Transmembrane</keyword>
<dbReference type="GO" id="GO:0000329">
    <property type="term" value="C:fungal-type vacuole membrane"/>
    <property type="evidence" value="ECO:0007669"/>
    <property type="project" value="TreeGrafter"/>
</dbReference>
<evidence type="ECO:0000313" key="9">
    <source>
        <dbReference type="EMBL" id="AEO67442.1"/>
    </source>
</evidence>
<feature type="transmembrane region" description="Helical" evidence="7">
    <location>
        <begin position="272"/>
        <end position="291"/>
    </location>
</feature>
<keyword evidence="2" id="KW-0813">Transport</keyword>
<dbReference type="GO" id="GO:0015174">
    <property type="term" value="F:basic amino acid transmembrane transporter activity"/>
    <property type="evidence" value="ECO:0007669"/>
    <property type="project" value="TreeGrafter"/>
</dbReference>
<feature type="transmembrane region" description="Helical" evidence="7">
    <location>
        <begin position="182"/>
        <end position="202"/>
    </location>
</feature>
<dbReference type="RefSeq" id="XP_003653778.1">
    <property type="nucleotide sequence ID" value="XM_003653730.1"/>
</dbReference>
<feature type="transmembrane region" description="Helical" evidence="7">
    <location>
        <begin position="374"/>
        <end position="393"/>
    </location>
</feature>
<evidence type="ECO:0000256" key="4">
    <source>
        <dbReference type="ARBA" id="ARBA00022989"/>
    </source>
</evidence>
<feature type="transmembrane region" description="Helical" evidence="7">
    <location>
        <begin position="208"/>
        <end position="229"/>
    </location>
</feature>
<dbReference type="eggNOG" id="KOG0254">
    <property type="taxonomic scope" value="Eukaryota"/>
</dbReference>
<keyword evidence="10" id="KW-1185">Reference proteome</keyword>
<keyword evidence="4 7" id="KW-1133">Transmembrane helix</keyword>
<dbReference type="OrthoDB" id="3437016at2759"/>
<accession>G2R5F1</accession>
<dbReference type="HOGENOM" id="CLU_000960_22_3_1"/>
<dbReference type="Proteomes" id="UP000008181">
    <property type="component" value="Chromosome 3"/>
</dbReference>
<evidence type="ECO:0000313" key="10">
    <source>
        <dbReference type="Proteomes" id="UP000008181"/>
    </source>
</evidence>
<evidence type="ECO:0000256" key="6">
    <source>
        <dbReference type="SAM" id="MobiDB-lite"/>
    </source>
</evidence>
<evidence type="ECO:0000256" key="1">
    <source>
        <dbReference type="ARBA" id="ARBA00004127"/>
    </source>
</evidence>
<feature type="region of interest" description="Disordered" evidence="6">
    <location>
        <begin position="17"/>
        <end position="38"/>
    </location>
</feature>
<dbReference type="PANTHER" id="PTHR23501:SF191">
    <property type="entry name" value="VACUOLAR BASIC AMINO ACID TRANSPORTER 4"/>
    <property type="match status" value="1"/>
</dbReference>
<evidence type="ECO:0000256" key="5">
    <source>
        <dbReference type="ARBA" id="ARBA00023136"/>
    </source>
</evidence>
<dbReference type="InterPro" id="IPR036259">
    <property type="entry name" value="MFS_trans_sf"/>
</dbReference>
<feature type="transmembrane region" description="Helical" evidence="7">
    <location>
        <begin position="311"/>
        <end position="332"/>
    </location>
</feature>
<feature type="transmembrane region" description="Helical" evidence="7">
    <location>
        <begin position="405"/>
        <end position="427"/>
    </location>
</feature>
<dbReference type="EMBL" id="CP003011">
    <property type="protein sequence ID" value="AEO67442.1"/>
    <property type="molecule type" value="Genomic_DNA"/>
</dbReference>
<dbReference type="Gene3D" id="1.20.1250.20">
    <property type="entry name" value="MFS general substrate transporter like domains"/>
    <property type="match status" value="1"/>
</dbReference>
<feature type="transmembrane region" description="Helical" evidence="7">
    <location>
        <begin position="53"/>
        <end position="82"/>
    </location>
</feature>
<evidence type="ECO:0000259" key="8">
    <source>
        <dbReference type="PROSITE" id="PS50850"/>
    </source>
</evidence>
<dbReference type="PANTHER" id="PTHR23501">
    <property type="entry name" value="MAJOR FACILITATOR SUPERFAMILY"/>
    <property type="match status" value="1"/>
</dbReference>
<gene>
    <name evidence="9" type="ORF">THITE_125655</name>
</gene>
<evidence type="ECO:0000256" key="2">
    <source>
        <dbReference type="ARBA" id="ARBA00022448"/>
    </source>
</evidence>
<dbReference type="Pfam" id="PF07690">
    <property type="entry name" value="MFS_1"/>
    <property type="match status" value="1"/>
</dbReference>
<dbReference type="GO" id="GO:0012505">
    <property type="term" value="C:endomembrane system"/>
    <property type="evidence" value="ECO:0007669"/>
    <property type="project" value="UniProtKB-SubCell"/>
</dbReference>
<comment type="subcellular location">
    <subcellularLocation>
        <location evidence="1">Endomembrane system</location>
        <topology evidence="1">Multi-pass membrane protein</topology>
    </subcellularLocation>
</comment>
<proteinExistence type="predicted"/>
<feature type="transmembrane region" description="Helical" evidence="7">
    <location>
        <begin position="514"/>
        <end position="533"/>
    </location>
</feature>
<dbReference type="GeneID" id="11516353"/>
<dbReference type="AlphaFoldDB" id="G2R5F1"/>
<sequence>MDNATYAQQRAENAERQPLLGGAYNSQQHEPTAADPDHDELSSTRLAVVFGSIWVRIASAVVPLMANSTIVATLTAVISTSFSSFNNLSWIGTAYLVGTAATQPLAGRWTDIYGRRRGLLAAGVVFGIGTLLCGIASQEWVFILGRAIAGAGGGATTATSTFVGADLVPLRRRGVVQGINNIAMGCGTGLGGLVGGLLNKWFGWKMAFLAQLPIVVLGLVLCAVVPDIPSQPSKKDHGSRLDYAGSVSLVLAIVLLLVGLNAGGNEVAWTHPLVWSTMVLAAALFALFLLIELRHAAQPIIPLGLLMHRNVWSACLTYFFAHMAAFATMYYIPIYLQVRGSDPTHASLRFIPQSMGTAIGAYGAGVLIKVTGNYVYLSAAAHVFLVTASALAATLDGQTPSWCPFFYLGMVGLGFGAMLVTTMLALISSVEHSEHAIATSASFAFRAVGSSTGITLASVVFQNTLIADLHRRLGGGGEIDKLIERIRRNFDAVWELDPPTRAAVQGGYLESLRFVFITILIMSVASMACSLVMRQNKLHNNLARR</sequence>
<evidence type="ECO:0000256" key="3">
    <source>
        <dbReference type="ARBA" id="ARBA00022692"/>
    </source>
</evidence>
<feature type="domain" description="Major facilitator superfamily (MFS) profile" evidence="8">
    <location>
        <begin position="44"/>
        <end position="538"/>
    </location>
</feature>
<dbReference type="InterPro" id="IPR020846">
    <property type="entry name" value="MFS_dom"/>
</dbReference>
<dbReference type="SUPFAM" id="SSF103473">
    <property type="entry name" value="MFS general substrate transporter"/>
    <property type="match status" value="1"/>
</dbReference>
<feature type="transmembrane region" description="Helical" evidence="7">
    <location>
        <begin position="241"/>
        <end position="260"/>
    </location>
</feature>
<feature type="transmembrane region" description="Helical" evidence="7">
    <location>
        <begin position="143"/>
        <end position="170"/>
    </location>
</feature>
<reference evidence="9 10" key="1">
    <citation type="journal article" date="2011" name="Nat. Biotechnol.">
        <title>Comparative genomic analysis of the thermophilic biomass-degrading fungi Myceliophthora thermophila and Thielavia terrestris.</title>
        <authorList>
            <person name="Berka R.M."/>
            <person name="Grigoriev I.V."/>
            <person name="Otillar R."/>
            <person name="Salamov A."/>
            <person name="Grimwood J."/>
            <person name="Reid I."/>
            <person name="Ishmael N."/>
            <person name="John T."/>
            <person name="Darmond C."/>
            <person name="Moisan M.-C."/>
            <person name="Henrissat B."/>
            <person name="Coutinho P.M."/>
            <person name="Lombard V."/>
            <person name="Natvig D.O."/>
            <person name="Lindquist E."/>
            <person name="Schmutz J."/>
            <person name="Lucas S."/>
            <person name="Harris P."/>
            <person name="Powlowski J."/>
            <person name="Bellemare A."/>
            <person name="Taylor D."/>
            <person name="Butler G."/>
            <person name="de Vries R.P."/>
            <person name="Allijn I.E."/>
            <person name="van den Brink J."/>
            <person name="Ushinsky S."/>
            <person name="Storms R."/>
            <person name="Powell A.J."/>
            <person name="Paulsen I.T."/>
            <person name="Elbourne L.D.H."/>
            <person name="Baker S.E."/>
            <person name="Magnuson J."/>
            <person name="LaBoissiere S."/>
            <person name="Clutterbuck A.J."/>
            <person name="Martinez D."/>
            <person name="Wogulis M."/>
            <person name="de Leon A.L."/>
            <person name="Rey M.W."/>
            <person name="Tsang A."/>
        </authorList>
    </citation>
    <scope>NUCLEOTIDE SEQUENCE [LARGE SCALE GENOMIC DNA]</scope>
    <source>
        <strain evidence="10">ATCC 38088 / NRRL 8126</strain>
    </source>
</reference>
<name>G2R5F1_THETT</name>